<dbReference type="AlphaFoldDB" id="C5L8W4"/>
<evidence type="ECO:0000256" key="1">
    <source>
        <dbReference type="PROSITE-ProRule" id="PRU00176"/>
    </source>
</evidence>
<dbReference type="PANTHER" id="PTHR23147">
    <property type="entry name" value="SERINE/ARGININE RICH SPLICING FACTOR"/>
    <property type="match status" value="1"/>
</dbReference>
<proteinExistence type="predicted"/>
<organism evidence="4">
    <name type="scientific">Perkinsus marinus (strain ATCC 50983 / TXsc)</name>
    <dbReference type="NCBI Taxonomy" id="423536"/>
    <lineage>
        <taxon>Eukaryota</taxon>
        <taxon>Sar</taxon>
        <taxon>Alveolata</taxon>
        <taxon>Perkinsozoa</taxon>
        <taxon>Perkinsea</taxon>
        <taxon>Perkinsida</taxon>
        <taxon>Perkinsidae</taxon>
        <taxon>Perkinsus</taxon>
    </lineage>
</organism>
<dbReference type="PROSITE" id="PS50102">
    <property type="entry name" value="RRM"/>
    <property type="match status" value="1"/>
</dbReference>
<evidence type="ECO:0000313" key="4">
    <source>
        <dbReference type="Proteomes" id="UP000007800"/>
    </source>
</evidence>
<feature type="domain" description="RRM" evidence="2">
    <location>
        <begin position="5"/>
        <end position="82"/>
    </location>
</feature>
<dbReference type="EMBL" id="GG680339">
    <property type="protein sequence ID" value="EER06822.1"/>
    <property type="molecule type" value="Genomic_DNA"/>
</dbReference>
<reference evidence="3 4" key="1">
    <citation type="submission" date="2008-07" db="EMBL/GenBank/DDBJ databases">
        <authorList>
            <person name="El-Sayed N."/>
            <person name="Caler E."/>
            <person name="Inman J."/>
            <person name="Amedeo P."/>
            <person name="Hass B."/>
            <person name="Wortman J."/>
        </authorList>
    </citation>
    <scope>NUCLEOTIDE SEQUENCE [LARGE SCALE GENOMIC DNA]</scope>
    <source>
        <strain evidence="4">ATCC 50983 / TXsc</strain>
    </source>
</reference>
<keyword evidence="4" id="KW-1185">Reference proteome</keyword>
<dbReference type="OrthoDB" id="252020at2759"/>
<dbReference type="InterPro" id="IPR012677">
    <property type="entry name" value="Nucleotide-bd_a/b_plait_sf"/>
</dbReference>
<dbReference type="InParanoid" id="C5L8W4"/>
<dbReference type="InterPro" id="IPR000504">
    <property type="entry name" value="RRM_dom"/>
</dbReference>
<evidence type="ECO:0000259" key="2">
    <source>
        <dbReference type="PROSITE" id="PS50102"/>
    </source>
</evidence>
<dbReference type="SUPFAM" id="SSF54928">
    <property type="entry name" value="RNA-binding domain, RBD"/>
    <property type="match status" value="1"/>
</dbReference>
<gene>
    <name evidence="3" type="ORF">Pmar_PMAR002191</name>
</gene>
<dbReference type="InterPro" id="IPR050907">
    <property type="entry name" value="SRSF"/>
</dbReference>
<dbReference type="Proteomes" id="UP000007800">
    <property type="component" value="Unassembled WGS sequence"/>
</dbReference>
<dbReference type="RefSeq" id="XP_002775006.1">
    <property type="nucleotide sequence ID" value="XM_002774960.1"/>
</dbReference>
<dbReference type="GeneID" id="9056849"/>
<dbReference type="SMART" id="SM00360">
    <property type="entry name" value="RRM"/>
    <property type="match status" value="1"/>
</dbReference>
<name>C5L8W4_PERM5</name>
<protein>
    <submittedName>
        <fullName evidence="3">Arginine/serine-rich splicing factor, putative</fullName>
    </submittedName>
</protein>
<dbReference type="Pfam" id="PF00076">
    <property type="entry name" value="RRM_1"/>
    <property type="match status" value="1"/>
</dbReference>
<dbReference type="GO" id="GO:0003723">
    <property type="term" value="F:RNA binding"/>
    <property type="evidence" value="ECO:0007669"/>
    <property type="project" value="UniProtKB-UniRule"/>
</dbReference>
<accession>C5L8W4</accession>
<evidence type="ECO:0000313" key="3">
    <source>
        <dbReference type="EMBL" id="EER06822.1"/>
    </source>
</evidence>
<keyword evidence="1" id="KW-0694">RNA-binding</keyword>
<sequence length="278" mass="30329">MYSRNTLYVGNISSRTTERDITEEFGRYGRVIRCYIPSGKNICFVEYDDERDAEDAYRGTEYGDTTAPPRVDTAVDVTVAQGVVAIHVVVLVGEEATVPGPDPIRGPAHDHLDLARVPLTADRTVVMGVVVARSLPGSLAIARPRPRLKTESGPVTNQDQGHLVEGKDLMVAQGAALLSRHFAPTDPFLAVNPDIVYIVLKVFEVFPEAFDLSVDLYCQPVATSVSATKQRCYLGFTFLTIQTTGGPNGSVCWEITSLELRQRHLGGCFLHGLHVNCA</sequence>
<dbReference type="Gene3D" id="3.30.70.330">
    <property type="match status" value="1"/>
</dbReference>
<dbReference type="InterPro" id="IPR035979">
    <property type="entry name" value="RBD_domain_sf"/>
</dbReference>
<dbReference type="CDD" id="cd00590">
    <property type="entry name" value="RRM_SF"/>
    <property type="match status" value="1"/>
</dbReference>